<dbReference type="GO" id="GO:0008758">
    <property type="term" value="F:UDP-2,3-diacylglucosamine hydrolase activity"/>
    <property type="evidence" value="ECO:0007669"/>
    <property type="project" value="TreeGrafter"/>
</dbReference>
<evidence type="ECO:0000256" key="1">
    <source>
        <dbReference type="ARBA" id="ARBA00022723"/>
    </source>
</evidence>
<dbReference type="InterPro" id="IPR051158">
    <property type="entry name" value="Metallophosphoesterase_sf"/>
</dbReference>
<dbReference type="InterPro" id="IPR029052">
    <property type="entry name" value="Metallo-depent_PP-like"/>
</dbReference>
<dbReference type="InterPro" id="IPR016538">
    <property type="entry name" value="UCP008292"/>
</dbReference>
<dbReference type="SUPFAM" id="SSF56300">
    <property type="entry name" value="Metallo-dependent phosphatases"/>
    <property type="match status" value="1"/>
</dbReference>
<feature type="domain" description="Calcineurin-like phosphoesterase" evidence="4">
    <location>
        <begin position="5"/>
        <end position="203"/>
    </location>
</feature>
<feature type="compositionally biased region" description="Basic and acidic residues" evidence="3">
    <location>
        <begin position="249"/>
        <end position="262"/>
    </location>
</feature>
<keyword evidence="2" id="KW-0378">Hydrolase</keyword>
<dbReference type="Gene3D" id="3.60.21.10">
    <property type="match status" value="1"/>
</dbReference>
<dbReference type="EMBL" id="BRXS01000007">
    <property type="protein sequence ID" value="GLC28098.1"/>
    <property type="molecule type" value="Genomic_DNA"/>
</dbReference>
<accession>A0AA37QJL3</accession>
<sequence>MPTVRIAAMADVHVSKTSQGALAPILAQVADRADVLLLCGDLTDYGSAEEGRVLVKELATLRMPIIAVLGNHDFEMGHPQELVAQLRDAGVVVLDGESHEVQGIGFAGIKGFAGGFGRSTLGSWGETGIKAFVKEAVDETLKLETALARLRTRQKVALLHYSPVRATVEGEPLEIFPWLGCGRHEEPLLRYKVSAVFHGHAHNGCPEGKLSNGAPVYNVAMPLLKKRFPEQLPVRFLEIDPDVGGDADSEPRYEGPERRRGVGDPAPARDTTAGNGVAAH</sequence>
<dbReference type="RefSeq" id="WP_284352522.1">
    <property type="nucleotide sequence ID" value="NZ_BRXS01000007.1"/>
</dbReference>
<evidence type="ECO:0000259" key="4">
    <source>
        <dbReference type="Pfam" id="PF00149"/>
    </source>
</evidence>
<proteinExistence type="predicted"/>
<dbReference type="PANTHER" id="PTHR31302">
    <property type="entry name" value="TRANSMEMBRANE PROTEIN WITH METALLOPHOSPHOESTERASE DOMAIN-RELATED"/>
    <property type="match status" value="1"/>
</dbReference>
<organism evidence="5 6">
    <name type="scientific">Roseisolibacter agri</name>
    <dbReference type="NCBI Taxonomy" id="2014610"/>
    <lineage>
        <taxon>Bacteria</taxon>
        <taxon>Pseudomonadati</taxon>
        <taxon>Gemmatimonadota</taxon>
        <taxon>Gemmatimonadia</taxon>
        <taxon>Gemmatimonadales</taxon>
        <taxon>Gemmatimonadaceae</taxon>
        <taxon>Roseisolibacter</taxon>
    </lineage>
</organism>
<dbReference type="GO" id="GO:0009245">
    <property type="term" value="P:lipid A biosynthetic process"/>
    <property type="evidence" value="ECO:0007669"/>
    <property type="project" value="TreeGrafter"/>
</dbReference>
<gene>
    <name evidence="5" type="ORF">rosag_46110</name>
</gene>
<dbReference type="PIRSF" id="PIRSF008292">
    <property type="entry name" value="UCP008292"/>
    <property type="match status" value="1"/>
</dbReference>
<evidence type="ECO:0000313" key="6">
    <source>
        <dbReference type="Proteomes" id="UP001161325"/>
    </source>
</evidence>
<dbReference type="GO" id="GO:0016020">
    <property type="term" value="C:membrane"/>
    <property type="evidence" value="ECO:0007669"/>
    <property type="project" value="GOC"/>
</dbReference>
<keyword evidence="6" id="KW-1185">Reference proteome</keyword>
<evidence type="ECO:0000256" key="3">
    <source>
        <dbReference type="SAM" id="MobiDB-lite"/>
    </source>
</evidence>
<dbReference type="PANTHER" id="PTHR31302:SF31">
    <property type="entry name" value="PHOSPHODIESTERASE YAEI"/>
    <property type="match status" value="1"/>
</dbReference>
<feature type="region of interest" description="Disordered" evidence="3">
    <location>
        <begin position="239"/>
        <end position="280"/>
    </location>
</feature>
<dbReference type="GO" id="GO:0046872">
    <property type="term" value="F:metal ion binding"/>
    <property type="evidence" value="ECO:0007669"/>
    <property type="project" value="UniProtKB-KW"/>
</dbReference>
<dbReference type="Proteomes" id="UP001161325">
    <property type="component" value="Unassembled WGS sequence"/>
</dbReference>
<evidence type="ECO:0000313" key="5">
    <source>
        <dbReference type="EMBL" id="GLC28098.1"/>
    </source>
</evidence>
<comment type="caution">
    <text evidence="5">The sequence shown here is derived from an EMBL/GenBank/DDBJ whole genome shotgun (WGS) entry which is preliminary data.</text>
</comment>
<dbReference type="AlphaFoldDB" id="A0AA37QJL3"/>
<protein>
    <submittedName>
        <fullName evidence="5">Metallophosphoesterase</fullName>
    </submittedName>
</protein>
<evidence type="ECO:0000256" key="2">
    <source>
        <dbReference type="ARBA" id="ARBA00022801"/>
    </source>
</evidence>
<dbReference type="InterPro" id="IPR004843">
    <property type="entry name" value="Calcineurin-like_PHP"/>
</dbReference>
<reference evidence="5" key="1">
    <citation type="submission" date="2022-08" db="EMBL/GenBank/DDBJ databases">
        <title>Draft genome sequencing of Roseisolibacter agri AW1220.</title>
        <authorList>
            <person name="Tobiishi Y."/>
            <person name="Tonouchi A."/>
        </authorList>
    </citation>
    <scope>NUCLEOTIDE SEQUENCE</scope>
    <source>
        <strain evidence="5">AW1220</strain>
    </source>
</reference>
<name>A0AA37QJL3_9BACT</name>
<feature type="compositionally biased region" description="Acidic residues" evidence="3">
    <location>
        <begin position="239"/>
        <end position="248"/>
    </location>
</feature>
<dbReference type="Pfam" id="PF00149">
    <property type="entry name" value="Metallophos"/>
    <property type="match status" value="1"/>
</dbReference>
<keyword evidence="1" id="KW-0479">Metal-binding</keyword>